<name>A0A3G1L3Q6_9CAUD</name>
<dbReference type="EMBL" id="MG450654">
    <property type="protein sequence ID" value="ATW62813.1"/>
    <property type="molecule type" value="Genomic_DNA"/>
</dbReference>
<dbReference type="SUPFAM" id="SSF69796">
    <property type="entry name" value="Thymidylate synthase-complementing protein Thy1"/>
    <property type="match status" value="1"/>
</dbReference>
<protein>
    <submittedName>
        <fullName evidence="1">Thymidylate synthase</fullName>
    </submittedName>
</protein>
<dbReference type="GO" id="GO:0050660">
    <property type="term" value="F:flavin adenine dinucleotide binding"/>
    <property type="evidence" value="ECO:0007669"/>
    <property type="project" value="InterPro"/>
</dbReference>
<proteinExistence type="predicted"/>
<dbReference type="CDD" id="cd20175">
    <property type="entry name" value="ThyX"/>
    <property type="match status" value="1"/>
</dbReference>
<dbReference type="Gene3D" id="3.30.1360.170">
    <property type="match status" value="1"/>
</dbReference>
<dbReference type="GO" id="GO:0006231">
    <property type="term" value="P:dTMP biosynthetic process"/>
    <property type="evidence" value="ECO:0007669"/>
    <property type="project" value="InterPro"/>
</dbReference>
<keyword evidence="2" id="KW-1185">Reference proteome</keyword>
<dbReference type="Proteomes" id="UP000274731">
    <property type="component" value="Segment"/>
</dbReference>
<dbReference type="GO" id="GO:0004799">
    <property type="term" value="F:thymidylate synthase activity"/>
    <property type="evidence" value="ECO:0007669"/>
    <property type="project" value="TreeGrafter"/>
</dbReference>
<evidence type="ECO:0000313" key="2">
    <source>
        <dbReference type="Proteomes" id="UP000274731"/>
    </source>
</evidence>
<dbReference type="PANTHER" id="PTHR34934">
    <property type="entry name" value="FLAVIN-DEPENDENT THYMIDYLATE SYNTHASE"/>
    <property type="match status" value="1"/>
</dbReference>
<gene>
    <name evidence="1" type="ORF">SCBWM1_gp129</name>
</gene>
<sequence length="249" mass="29155">MDSRFQVTVLSSTPNPQQVAWLAMHQDYSENFVGGTAEWKDEREAGRAVVKNLLANDRGHFGPLEHSQIVFGVGYFPHSVMQQARTHRVGVSFDCQSMRYTGDRIKRFGERTEERTVEAQLVELEDLFYLRPIGKYTDRQGKKYEYTAEMREEDLLVCFRAAKEYAHRLNLGYSEEHARGILPFDFRQHFVVSFTMRALMHFLDLRAKKDAQLEIQQLCELMVPRFEIWAPEIALWYEEKRLGKARLAP</sequence>
<dbReference type="PROSITE" id="PS51331">
    <property type="entry name" value="THYX"/>
    <property type="match status" value="1"/>
</dbReference>
<accession>A0A3G1L3Q6</accession>
<reference evidence="1 2" key="1">
    <citation type="journal article" date="2018" name="Environ. Microbiol.">
        <title>Novel phage-host interactions and evolution as revealed by a cyanomyovirus isolated from an estuarine environment.</title>
        <authorList>
            <person name="Xu Y."/>
            <person name="Zhang R."/>
            <person name="Wang N."/>
            <person name="Cai L."/>
            <person name="Tong Y."/>
            <person name="Sun Q."/>
            <person name="Chen F."/>
            <person name="Jiao N."/>
        </authorList>
    </citation>
    <scope>NUCLEOTIDE SEQUENCE [LARGE SCALE GENOMIC DNA]</scope>
</reference>
<organism evidence="1 2">
    <name type="scientific">Synechococcus phage S-CBWM1</name>
    <dbReference type="NCBI Taxonomy" id="2053653"/>
    <lineage>
        <taxon>Viruses</taxon>
        <taxon>Duplodnaviria</taxon>
        <taxon>Heunggongvirae</taxon>
        <taxon>Uroviricota</taxon>
        <taxon>Caudoviricetes</taxon>
        <taxon>Aokuangvirus</taxon>
        <taxon>Aokuangvirus SCBWM1</taxon>
    </lineage>
</organism>
<evidence type="ECO:0000313" key="1">
    <source>
        <dbReference type="EMBL" id="ATW62813.1"/>
    </source>
</evidence>
<dbReference type="GO" id="GO:0070402">
    <property type="term" value="F:NADPH binding"/>
    <property type="evidence" value="ECO:0007669"/>
    <property type="project" value="TreeGrafter"/>
</dbReference>
<dbReference type="InterPro" id="IPR003669">
    <property type="entry name" value="Thymidylate_synthase_ThyX"/>
</dbReference>
<dbReference type="GO" id="GO:0050797">
    <property type="term" value="F:thymidylate synthase (FAD) activity"/>
    <property type="evidence" value="ECO:0007669"/>
    <property type="project" value="InterPro"/>
</dbReference>
<dbReference type="NCBIfam" id="TIGR02170">
    <property type="entry name" value="thyX"/>
    <property type="match status" value="1"/>
</dbReference>
<dbReference type="PANTHER" id="PTHR34934:SF1">
    <property type="entry name" value="FLAVIN-DEPENDENT THYMIDYLATE SYNTHASE"/>
    <property type="match status" value="1"/>
</dbReference>
<dbReference type="Pfam" id="PF02511">
    <property type="entry name" value="Thy1"/>
    <property type="match status" value="1"/>
</dbReference>
<dbReference type="InterPro" id="IPR036098">
    <property type="entry name" value="Thymidylate_synthase_ThyX_sf"/>
</dbReference>